<protein>
    <recommendedName>
        <fullName evidence="1">Minor capsid protein P8 central region domain-containing protein</fullName>
    </recommendedName>
</protein>
<dbReference type="Pfam" id="PF19065">
    <property type="entry name" value="P8_CR"/>
    <property type="match status" value="1"/>
</dbReference>
<accession>A0A6C0IY34</accession>
<organism evidence="2">
    <name type="scientific">viral metagenome</name>
    <dbReference type="NCBI Taxonomy" id="1070528"/>
    <lineage>
        <taxon>unclassified sequences</taxon>
        <taxon>metagenomes</taxon>
        <taxon>organismal metagenomes</taxon>
    </lineage>
</organism>
<dbReference type="AlphaFoldDB" id="A0A6C0IY34"/>
<feature type="domain" description="Minor capsid protein P8 central region" evidence="1">
    <location>
        <begin position="26"/>
        <end position="111"/>
    </location>
</feature>
<dbReference type="InterPro" id="IPR043916">
    <property type="entry name" value="P8_CR"/>
</dbReference>
<proteinExistence type="predicted"/>
<reference evidence="2" key="1">
    <citation type="journal article" date="2020" name="Nature">
        <title>Giant virus diversity and host interactions through global metagenomics.</title>
        <authorList>
            <person name="Schulz F."/>
            <person name="Roux S."/>
            <person name="Paez-Espino D."/>
            <person name="Jungbluth S."/>
            <person name="Walsh D.A."/>
            <person name="Denef V.J."/>
            <person name="McMahon K.D."/>
            <person name="Konstantinidis K.T."/>
            <person name="Eloe-Fadrosh E.A."/>
            <person name="Kyrpides N.C."/>
            <person name="Woyke T."/>
        </authorList>
    </citation>
    <scope>NUCLEOTIDE SEQUENCE</scope>
    <source>
        <strain evidence="2">GVMAG-M-3300025626-8</strain>
    </source>
</reference>
<sequence length="142" mass="16190">MQLPTISIPDQSSRYVSNKDDPSILFFMSVANREKLQDLIIKKVYDKTNGQAKIGKQSDNELQVVMIHTLQTNYNHHLPITELNKLVVNKCSENIINNIGYYVQYVNDMNDTGPLGASQSAFDLIVPHNTRDSKERSFKSIF</sequence>
<evidence type="ECO:0000259" key="1">
    <source>
        <dbReference type="Pfam" id="PF19065"/>
    </source>
</evidence>
<evidence type="ECO:0000313" key="2">
    <source>
        <dbReference type="EMBL" id="QHT98228.1"/>
    </source>
</evidence>
<dbReference type="EMBL" id="MN740290">
    <property type="protein sequence ID" value="QHT98228.1"/>
    <property type="molecule type" value="Genomic_DNA"/>
</dbReference>
<name>A0A6C0IY34_9ZZZZ</name>